<accession>A0A6J3GXM1</accession>
<evidence type="ECO:0000256" key="9">
    <source>
        <dbReference type="ARBA" id="ARBA00023125"/>
    </source>
</evidence>
<evidence type="ECO:0000259" key="15">
    <source>
        <dbReference type="PROSITE" id="PS50805"/>
    </source>
</evidence>
<feature type="domain" description="C2H2-type" evidence="14">
    <location>
        <begin position="658"/>
        <end position="685"/>
    </location>
</feature>
<dbReference type="SUPFAM" id="SSF57667">
    <property type="entry name" value="beta-beta-alpha zinc fingers"/>
    <property type="match status" value="8"/>
</dbReference>
<dbReference type="GO" id="GO:0008270">
    <property type="term" value="F:zinc ion binding"/>
    <property type="evidence" value="ECO:0007669"/>
    <property type="project" value="UniProtKB-KW"/>
</dbReference>
<dbReference type="FunFam" id="3.30.160.60:FF:000784">
    <property type="entry name" value="Zinc finger protein 180"/>
    <property type="match status" value="1"/>
</dbReference>
<keyword evidence="7" id="KW-0862">Zinc</keyword>
<dbReference type="GO" id="GO:0000981">
    <property type="term" value="F:DNA-binding transcription factor activity, RNA polymerase II-specific"/>
    <property type="evidence" value="ECO:0007669"/>
    <property type="project" value="TreeGrafter"/>
</dbReference>
<feature type="domain" description="C2H2-type" evidence="14">
    <location>
        <begin position="823"/>
        <end position="850"/>
    </location>
</feature>
<dbReference type="FunFam" id="3.30.160.60:FF:002357">
    <property type="entry name" value="Zinc finger protein 782"/>
    <property type="match status" value="1"/>
</dbReference>
<dbReference type="SMART" id="SM00355">
    <property type="entry name" value="ZnF_C2H2"/>
    <property type="match status" value="13"/>
</dbReference>
<comment type="function">
    <text evidence="1">May be involved in transcriptional regulation.</text>
</comment>
<dbReference type="PANTHER" id="PTHR23235:SF152">
    <property type="entry name" value="SI:DKEY-210J14.3"/>
    <property type="match status" value="1"/>
</dbReference>
<dbReference type="Pfam" id="PF00096">
    <property type="entry name" value="zf-C2H2"/>
    <property type="match status" value="11"/>
</dbReference>
<keyword evidence="4" id="KW-0479">Metal-binding</keyword>
<evidence type="ECO:0000259" key="14">
    <source>
        <dbReference type="PROSITE" id="PS50157"/>
    </source>
</evidence>
<dbReference type="AlphaFoldDB" id="A0A6J3GXM1"/>
<feature type="region of interest" description="Disordered" evidence="13">
    <location>
        <begin position="449"/>
        <end position="469"/>
    </location>
</feature>
<dbReference type="FunFam" id="3.30.160.60:FF:000028">
    <property type="entry name" value="zinc finger protein 90 homolog"/>
    <property type="match status" value="1"/>
</dbReference>
<keyword evidence="8" id="KW-0805">Transcription regulation</keyword>
<dbReference type="Proteomes" id="UP000504640">
    <property type="component" value="Unplaced"/>
</dbReference>
<evidence type="ECO:0000256" key="8">
    <source>
        <dbReference type="ARBA" id="ARBA00023015"/>
    </source>
</evidence>
<dbReference type="CTD" id="158431"/>
<feature type="domain" description="KRAB" evidence="15">
    <location>
        <begin position="373"/>
        <end position="452"/>
    </location>
</feature>
<dbReference type="InterPro" id="IPR013087">
    <property type="entry name" value="Znf_C2H2_type"/>
</dbReference>
<keyword evidence="16" id="KW-1185">Reference proteome</keyword>
<feature type="domain" description="C2H2-type" evidence="14">
    <location>
        <begin position="851"/>
        <end position="878"/>
    </location>
</feature>
<evidence type="ECO:0000313" key="16">
    <source>
        <dbReference type="Proteomes" id="UP000504640"/>
    </source>
</evidence>
<feature type="domain" description="C2H2-type" evidence="14">
    <location>
        <begin position="767"/>
        <end position="794"/>
    </location>
</feature>
<dbReference type="Gene3D" id="3.30.160.60">
    <property type="entry name" value="Classic Zinc Finger"/>
    <property type="match status" value="13"/>
</dbReference>
<dbReference type="FunFam" id="3.30.160.60:FF:002343">
    <property type="entry name" value="Zinc finger protein 33A"/>
    <property type="match status" value="1"/>
</dbReference>
<feature type="domain" description="C2H2-type" evidence="14">
    <location>
        <begin position="991"/>
        <end position="1018"/>
    </location>
</feature>
<protein>
    <submittedName>
        <fullName evidence="17">Zinc finger protein 782</fullName>
    </submittedName>
</protein>
<dbReference type="PROSITE" id="PS50805">
    <property type="entry name" value="KRAB"/>
    <property type="match status" value="1"/>
</dbReference>
<dbReference type="RefSeq" id="XP_032122237.1">
    <property type="nucleotide sequence ID" value="XM_032266346.1"/>
</dbReference>
<dbReference type="FunFam" id="3.30.160.60:FF:001498">
    <property type="entry name" value="Zinc finger protein 404"/>
    <property type="match status" value="1"/>
</dbReference>
<keyword evidence="10" id="KW-0804">Transcription</keyword>
<feature type="domain" description="C2H2-type" evidence="14">
    <location>
        <begin position="963"/>
        <end position="990"/>
    </location>
</feature>
<dbReference type="PROSITE" id="PS00028">
    <property type="entry name" value="ZINC_FINGER_C2H2_1"/>
    <property type="match status" value="11"/>
</dbReference>
<feature type="domain" description="C2H2-type" evidence="14">
    <location>
        <begin position="935"/>
        <end position="962"/>
    </location>
</feature>
<dbReference type="GO" id="GO:0005634">
    <property type="term" value="C:nucleus"/>
    <property type="evidence" value="ECO:0007669"/>
    <property type="project" value="UniProtKB-SubCell"/>
</dbReference>
<evidence type="ECO:0000313" key="17">
    <source>
        <dbReference type="RefSeq" id="XP_032122237.1"/>
    </source>
</evidence>
<evidence type="ECO:0000256" key="12">
    <source>
        <dbReference type="PROSITE-ProRule" id="PRU00042"/>
    </source>
</evidence>
<evidence type="ECO:0000256" key="1">
    <source>
        <dbReference type="ARBA" id="ARBA00003767"/>
    </source>
</evidence>
<feature type="domain" description="C2H2-type" evidence="14">
    <location>
        <begin position="879"/>
        <end position="906"/>
    </location>
</feature>
<evidence type="ECO:0000256" key="5">
    <source>
        <dbReference type="ARBA" id="ARBA00022737"/>
    </source>
</evidence>
<feature type="domain" description="C2H2-type" evidence="14">
    <location>
        <begin position="795"/>
        <end position="822"/>
    </location>
</feature>
<evidence type="ECO:0000256" key="6">
    <source>
        <dbReference type="ARBA" id="ARBA00022771"/>
    </source>
</evidence>
<feature type="domain" description="C2H2-type" evidence="14">
    <location>
        <begin position="1047"/>
        <end position="1074"/>
    </location>
</feature>
<evidence type="ECO:0000256" key="3">
    <source>
        <dbReference type="ARBA" id="ARBA00006991"/>
    </source>
</evidence>
<evidence type="ECO:0000256" key="11">
    <source>
        <dbReference type="ARBA" id="ARBA00023242"/>
    </source>
</evidence>
<dbReference type="GO" id="GO:0000978">
    <property type="term" value="F:RNA polymerase II cis-regulatory region sequence-specific DNA binding"/>
    <property type="evidence" value="ECO:0007669"/>
    <property type="project" value="TreeGrafter"/>
</dbReference>
<name>A0A6J3GXM1_SAPAP</name>
<comment type="similarity">
    <text evidence="3">Belongs to the krueppel C2H2-type zinc-finger protein family.</text>
</comment>
<evidence type="ECO:0000256" key="2">
    <source>
        <dbReference type="ARBA" id="ARBA00004123"/>
    </source>
</evidence>
<dbReference type="PROSITE" id="PS50157">
    <property type="entry name" value="ZINC_FINGER_C2H2_2"/>
    <property type="match status" value="13"/>
</dbReference>
<evidence type="ECO:0000256" key="4">
    <source>
        <dbReference type="ARBA" id="ARBA00022723"/>
    </source>
</evidence>
<organism evidence="16 17">
    <name type="scientific">Sapajus apella</name>
    <name type="common">Brown-capped capuchin</name>
    <name type="synonym">Cebus apella</name>
    <dbReference type="NCBI Taxonomy" id="9515"/>
    <lineage>
        <taxon>Eukaryota</taxon>
        <taxon>Metazoa</taxon>
        <taxon>Chordata</taxon>
        <taxon>Craniata</taxon>
        <taxon>Vertebrata</taxon>
        <taxon>Euteleostomi</taxon>
        <taxon>Mammalia</taxon>
        <taxon>Eutheria</taxon>
        <taxon>Euarchontoglires</taxon>
        <taxon>Primates</taxon>
        <taxon>Haplorrhini</taxon>
        <taxon>Platyrrhini</taxon>
        <taxon>Cebidae</taxon>
        <taxon>Cebinae</taxon>
        <taxon>Sapajus</taxon>
    </lineage>
</organism>
<dbReference type="PANTHER" id="PTHR23235">
    <property type="entry name" value="KRUEPPEL-LIKE TRANSCRIPTION FACTOR"/>
    <property type="match status" value="1"/>
</dbReference>
<dbReference type="FunFam" id="3.30.160.60:FF:000016">
    <property type="entry name" value="zinc finger protein 37 homolog"/>
    <property type="match status" value="3"/>
</dbReference>
<keyword evidence="9" id="KW-0238">DNA-binding</keyword>
<dbReference type="FunFam" id="3.30.160.60:FF:002063">
    <property type="entry name" value="RB associated KRAB zinc finger"/>
    <property type="match status" value="1"/>
</dbReference>
<dbReference type="FunFam" id="3.30.160.60:FF:002254">
    <property type="entry name" value="Zinc finger protein 540"/>
    <property type="match status" value="3"/>
</dbReference>
<reference evidence="17" key="1">
    <citation type="submission" date="2025-08" db="UniProtKB">
        <authorList>
            <consortium name="RefSeq"/>
        </authorList>
    </citation>
    <scope>IDENTIFICATION</scope>
    <source>
        <tissue evidence="17">Blood</tissue>
    </source>
</reference>
<comment type="subcellular location">
    <subcellularLocation>
        <location evidence="2">Nucleus</location>
    </subcellularLocation>
</comment>
<dbReference type="GeneID" id="116541852"/>
<dbReference type="InterPro" id="IPR001909">
    <property type="entry name" value="KRAB"/>
</dbReference>
<gene>
    <name evidence="17" type="primary">ZNF782</name>
</gene>
<feature type="domain" description="C2H2-type" evidence="14">
    <location>
        <begin position="1019"/>
        <end position="1046"/>
    </location>
</feature>
<evidence type="ECO:0000256" key="7">
    <source>
        <dbReference type="ARBA" id="ARBA00022833"/>
    </source>
</evidence>
<evidence type="ECO:0000256" key="13">
    <source>
        <dbReference type="SAM" id="MobiDB-lite"/>
    </source>
</evidence>
<dbReference type="InterPro" id="IPR036236">
    <property type="entry name" value="Znf_C2H2_sf"/>
</dbReference>
<sequence>MASASHFRAGFSGRHLRMCKLSSLIQARPPQGGGPGTSVWRAVGAHLKWDAGRPGLRTACQLLVRSGLVIQRVGNRKPPGTPGSTLMLEVPGAQNSTVMVHERYLWSSTCDSFETIARLDLRVSTNYPEPLSLCQIHESKTVPFSLSQVQCHPQSHSHCPVGTLRAFAKNAPWFTLPISSKALPFTAVMKPNWKKDPMKLMFLCPVGAICNAPGGGDRDTGCGYSVCQGCYKTDLQIKAGGTPAKANTQESLNSRLFKSFIFASSESPKRGVTSKGAQLGRERSWGGSVGPAWRAAFVPGSGRGIGKFVGSLPPAPVDATRWALGREGRWRGTPASGSGVAGAERRSGAGARCWPRCAGREPGASGGGRGKRVCNVGGSVPEIPGPWVCIGTLSSGAGKTRLRLHSSLHSPRVTENEHISGYCFTKPELIFTLEQGEDPWLLEKEKGFLSRTSPEDSQPDGISEKSQEKEGKHLWQVLFTNKLLTTEQEISGKPHNQDINIFPARMMPCKCDTVGSAYQGLSPLAPHCQYSKEKAHEHNVCDKWLINIKDGRTNTQEKSFTYSKIVKTLNHKEKVIQHQIIQTLGKDFEYNESRKAFLEKAALVTSNSTHHKGKSYNGNKFGENKYEKSTFIIPQNIHQEKSHYEFKDTGNCFCRITHKTDTEGKPFSPKSHIREHHRIHSGIKPFEYGKSFNHHSALPVYQRTHATDKSSDYNTCTETFSYQSTFSVHQKAHIRTKPYECNECGKSCSMNSRLIWPQKSHTGEKPYECHECGKAFREKSRLRKHQRTHTGEKPYKCDGCEKAFSAKSGLRIHQRTHTGEKPFKCNECGKSFNYKSILIVHQRTHTGEKPFECSECGKSFSHMSGLRNHRRTHTGERPYKCDECGKAFKLKSGLRKHHRTHTGEKPYKCNQCGKAFGQKSQLRGHHRIHTGEKPYKCNHCGEAFSQKSNLRVHHRTHTGEKPYKCEECGKTFRQKSNLRGHQRTHTGEKPYECNECGKAFSEKSVLRKHQRTHTGEKPYNCNQCGEAFSQKSNLRVHQRTHTGEKPYKCDKCGKTFSQKSSLREHQKAHSGLNKCI</sequence>
<feature type="domain" description="C2H2-type" evidence="14">
    <location>
        <begin position="739"/>
        <end position="766"/>
    </location>
</feature>
<keyword evidence="11" id="KW-0539">Nucleus</keyword>
<proteinExistence type="inferred from homology"/>
<feature type="domain" description="C2H2-type" evidence="14">
    <location>
        <begin position="907"/>
        <end position="934"/>
    </location>
</feature>
<evidence type="ECO:0000256" key="10">
    <source>
        <dbReference type="ARBA" id="ARBA00023163"/>
    </source>
</evidence>
<keyword evidence="5" id="KW-0677">Repeat</keyword>
<keyword evidence="6 12" id="KW-0863">Zinc-finger</keyword>